<accession>A0AAQ3WKM8</accession>
<evidence type="ECO:0000313" key="2">
    <source>
        <dbReference type="Proteomes" id="UP001341281"/>
    </source>
</evidence>
<proteinExistence type="predicted"/>
<reference evidence="1 2" key="1">
    <citation type="submission" date="2024-02" db="EMBL/GenBank/DDBJ databases">
        <title>High-quality chromosome-scale genome assembly of Pensacola bahiagrass (Paspalum notatum Flugge var. saurae).</title>
        <authorList>
            <person name="Vega J.M."/>
            <person name="Podio M."/>
            <person name="Orjuela J."/>
            <person name="Siena L.A."/>
            <person name="Pessino S.C."/>
            <person name="Combes M.C."/>
            <person name="Mariac C."/>
            <person name="Albertini E."/>
            <person name="Pupilli F."/>
            <person name="Ortiz J.P.A."/>
            <person name="Leblanc O."/>
        </authorList>
    </citation>
    <scope>NUCLEOTIDE SEQUENCE [LARGE SCALE GENOMIC DNA]</scope>
    <source>
        <strain evidence="1">R1</strain>
        <tissue evidence="1">Leaf</tissue>
    </source>
</reference>
<dbReference type="AlphaFoldDB" id="A0AAQ3WKM8"/>
<evidence type="ECO:0000313" key="1">
    <source>
        <dbReference type="EMBL" id="WVZ64836.1"/>
    </source>
</evidence>
<name>A0AAQ3WKM8_PASNO</name>
<dbReference type="Proteomes" id="UP001341281">
    <property type="component" value="Chromosome 03"/>
</dbReference>
<keyword evidence="2" id="KW-1185">Reference proteome</keyword>
<protein>
    <submittedName>
        <fullName evidence="1">Uncharacterized protein</fullName>
    </submittedName>
</protein>
<dbReference type="EMBL" id="CP144747">
    <property type="protein sequence ID" value="WVZ64836.1"/>
    <property type="molecule type" value="Genomic_DNA"/>
</dbReference>
<organism evidence="1 2">
    <name type="scientific">Paspalum notatum var. saurae</name>
    <dbReference type="NCBI Taxonomy" id="547442"/>
    <lineage>
        <taxon>Eukaryota</taxon>
        <taxon>Viridiplantae</taxon>
        <taxon>Streptophyta</taxon>
        <taxon>Embryophyta</taxon>
        <taxon>Tracheophyta</taxon>
        <taxon>Spermatophyta</taxon>
        <taxon>Magnoliopsida</taxon>
        <taxon>Liliopsida</taxon>
        <taxon>Poales</taxon>
        <taxon>Poaceae</taxon>
        <taxon>PACMAD clade</taxon>
        <taxon>Panicoideae</taxon>
        <taxon>Andropogonodae</taxon>
        <taxon>Paspaleae</taxon>
        <taxon>Paspalinae</taxon>
        <taxon>Paspalum</taxon>
    </lineage>
</organism>
<gene>
    <name evidence="1" type="ORF">U9M48_014305</name>
</gene>
<sequence length="122" mass="13846">MCESFNKWIIDARFQPIISMLEAIRCKVMRANRGGMERFVQTSPKVEVLHEPMEQNAIANGQDAYEVKNWDHRFVVNLVAKTCSSSIVVNSSHAIACILFKTSGLMIMLPQTLTTSREPMTR</sequence>